<dbReference type="EMBL" id="ML122266">
    <property type="protein sequence ID" value="RPD60416.1"/>
    <property type="molecule type" value="Genomic_DNA"/>
</dbReference>
<evidence type="ECO:0000259" key="2">
    <source>
        <dbReference type="PROSITE" id="PS50181"/>
    </source>
</evidence>
<organism evidence="3 4">
    <name type="scientific">Lentinus tigrinus ALCF2SS1-6</name>
    <dbReference type="NCBI Taxonomy" id="1328759"/>
    <lineage>
        <taxon>Eukaryota</taxon>
        <taxon>Fungi</taxon>
        <taxon>Dikarya</taxon>
        <taxon>Basidiomycota</taxon>
        <taxon>Agaricomycotina</taxon>
        <taxon>Agaricomycetes</taxon>
        <taxon>Polyporales</taxon>
        <taxon>Polyporaceae</taxon>
        <taxon>Lentinus</taxon>
    </lineage>
</organism>
<dbReference type="Proteomes" id="UP000313359">
    <property type="component" value="Unassembled WGS sequence"/>
</dbReference>
<dbReference type="InterPro" id="IPR001810">
    <property type="entry name" value="F-box_dom"/>
</dbReference>
<name>A0A5C2SGD7_9APHY</name>
<feature type="region of interest" description="Disordered" evidence="1">
    <location>
        <begin position="630"/>
        <end position="651"/>
    </location>
</feature>
<evidence type="ECO:0000313" key="3">
    <source>
        <dbReference type="EMBL" id="RPD60416.1"/>
    </source>
</evidence>
<accession>A0A5C2SGD7</accession>
<dbReference type="SUPFAM" id="SSF81383">
    <property type="entry name" value="F-box domain"/>
    <property type="match status" value="1"/>
</dbReference>
<feature type="domain" description="F-box" evidence="2">
    <location>
        <begin position="22"/>
        <end position="68"/>
    </location>
</feature>
<sequence>MMTLLSQLFSITHRFLGGGPRKDSLDRLPNAILLDIFSLLDVADVFGLRRVSKLYYQVTKDAALWRALLRRTDIPIPILPPTSRNTIDCMSVSEMERILVRARSIMRNWQSPHPKVFREWNFDTADYHILDMTLLPGGSHLITSACDRGDQQCSLIVWDLDVKGAPKMVVAIPTESKAYDIQAKYMSLNGVNSIVLVYLQRNYLFKNDLEAADLGLIPRASQLSTYYKIEAEFRYQCTAGYLPLENLQRYVDIPYPYGTSQHRAEMEKLPKAYNHLTKIATQGEVLSCPVLGVLFGDPHFLVVKGTNEIVFRRLLGSGFDTATLTCIDSPNYAQLPHTIKTIQLVPQEYTVFVVREVATQPPPRSRHPVYLFEVYAALRCSPFERTSQQQLPLTCHTEDSRYIGGDLTHIYVPEFPPYIHPAQLTSMPKRGPYAPYLRARFPPDPPLPICVYARSSRDPEHIVRITFEARRLVSHSPAPSRDAHTPDGGSRITPKRQTVYLHTLKSSRCVSRCPMYQPNGVIRIIPAATRPLVCLSSPDDRDAAPYITEVRPFIDRGWEAERYILDDFVRWPPPGSRLEAPRFGARAGNGGKGPGELGKRVVAFAWEESVGRLIVAEEGMHTLSVFDFADAPPQDTERNGVPGSSAAAASP</sequence>
<dbReference type="Pfam" id="PF12937">
    <property type="entry name" value="F-box-like"/>
    <property type="match status" value="1"/>
</dbReference>
<proteinExistence type="predicted"/>
<protein>
    <recommendedName>
        <fullName evidence="2">F-box domain-containing protein</fullName>
    </recommendedName>
</protein>
<gene>
    <name evidence="3" type="ORF">L227DRAFT_101720</name>
</gene>
<dbReference type="Gene3D" id="1.20.1280.50">
    <property type="match status" value="1"/>
</dbReference>
<keyword evidence="4" id="KW-1185">Reference proteome</keyword>
<feature type="region of interest" description="Disordered" evidence="1">
    <location>
        <begin position="474"/>
        <end position="493"/>
    </location>
</feature>
<reference evidence="3" key="1">
    <citation type="journal article" date="2018" name="Genome Biol. Evol.">
        <title>Genomics and development of Lentinus tigrinus, a white-rot wood-decaying mushroom with dimorphic fruiting bodies.</title>
        <authorList>
            <person name="Wu B."/>
            <person name="Xu Z."/>
            <person name="Knudson A."/>
            <person name="Carlson A."/>
            <person name="Chen N."/>
            <person name="Kovaka S."/>
            <person name="LaButti K."/>
            <person name="Lipzen A."/>
            <person name="Pennachio C."/>
            <person name="Riley R."/>
            <person name="Schakwitz W."/>
            <person name="Umezawa K."/>
            <person name="Ohm R.A."/>
            <person name="Grigoriev I.V."/>
            <person name="Nagy L.G."/>
            <person name="Gibbons J."/>
            <person name="Hibbett D."/>
        </authorList>
    </citation>
    <scope>NUCLEOTIDE SEQUENCE [LARGE SCALE GENOMIC DNA]</scope>
    <source>
        <strain evidence="3">ALCF2SS1-6</strain>
    </source>
</reference>
<dbReference type="OrthoDB" id="3219396at2759"/>
<evidence type="ECO:0000256" key="1">
    <source>
        <dbReference type="SAM" id="MobiDB-lite"/>
    </source>
</evidence>
<dbReference type="InterPro" id="IPR036047">
    <property type="entry name" value="F-box-like_dom_sf"/>
</dbReference>
<evidence type="ECO:0000313" key="4">
    <source>
        <dbReference type="Proteomes" id="UP000313359"/>
    </source>
</evidence>
<dbReference type="AlphaFoldDB" id="A0A5C2SGD7"/>
<dbReference type="PROSITE" id="PS50181">
    <property type="entry name" value="FBOX"/>
    <property type="match status" value="1"/>
</dbReference>